<dbReference type="RefSeq" id="WP_076119118.1">
    <property type="nucleotide sequence ID" value="NZ_MPTC01000007.1"/>
</dbReference>
<dbReference type="InterPro" id="IPR012902">
    <property type="entry name" value="N_methyl_site"/>
</dbReference>
<protein>
    <recommendedName>
        <fullName evidence="6">Prepilin-type N-terminal cleavage/methylation domain-containing protein</fullName>
    </recommendedName>
</protein>
<evidence type="ECO:0000256" key="2">
    <source>
        <dbReference type="ARBA" id="ARBA00023287"/>
    </source>
</evidence>
<keyword evidence="3" id="KW-1133">Transmembrane helix</keyword>
<gene>
    <name evidence="4" type="ORF">BSK52_11240</name>
</gene>
<sequence length="161" mass="17241">MLAQAIKRRLSKEESQKGFTLIELLAVIVILGIIAVIAFPMISNLITKTGKSADTATARQIYDAARLYISSEKEGVFDSDTSTANNGTVDKLLITELQTNGYLDAELYLPSTKAKITGGEVKFTDGKLTGSDAVVINTGTASANPQTYNFEASKVLKSSDK</sequence>
<dbReference type="OrthoDB" id="2665739at2"/>
<dbReference type="EMBL" id="MPTC01000007">
    <property type="protein sequence ID" value="OMD41463.1"/>
    <property type="molecule type" value="Genomic_DNA"/>
</dbReference>
<evidence type="ECO:0000256" key="3">
    <source>
        <dbReference type="SAM" id="Phobius"/>
    </source>
</evidence>
<dbReference type="GO" id="GO:0009986">
    <property type="term" value="C:cell surface"/>
    <property type="evidence" value="ECO:0007669"/>
    <property type="project" value="UniProtKB-SubCell"/>
</dbReference>
<keyword evidence="3" id="KW-0472">Membrane</keyword>
<dbReference type="AlphaFoldDB" id="A0A1R0Y280"/>
<evidence type="ECO:0000313" key="5">
    <source>
        <dbReference type="Proteomes" id="UP000187439"/>
    </source>
</evidence>
<dbReference type="Gene3D" id="3.30.700.10">
    <property type="entry name" value="Glycoprotein, Type 4 Pilin"/>
    <property type="match status" value="1"/>
</dbReference>
<name>A0A1R0Y280_9BACL</name>
<dbReference type="InterPro" id="IPR045584">
    <property type="entry name" value="Pilin-like"/>
</dbReference>
<dbReference type="PROSITE" id="PS00409">
    <property type="entry name" value="PROKAR_NTER_METHYL"/>
    <property type="match status" value="1"/>
</dbReference>
<evidence type="ECO:0000256" key="1">
    <source>
        <dbReference type="ARBA" id="ARBA00004241"/>
    </source>
</evidence>
<comment type="caution">
    <text evidence="4">The sequence shown here is derived from an EMBL/GenBank/DDBJ whole genome shotgun (WGS) entry which is preliminary data.</text>
</comment>
<dbReference type="SUPFAM" id="SSF54523">
    <property type="entry name" value="Pili subunits"/>
    <property type="match status" value="1"/>
</dbReference>
<dbReference type="NCBIfam" id="TIGR02532">
    <property type="entry name" value="IV_pilin_GFxxxE"/>
    <property type="match status" value="1"/>
</dbReference>
<keyword evidence="2" id="KW-0178">Competence</keyword>
<evidence type="ECO:0000313" key="4">
    <source>
        <dbReference type="EMBL" id="OMD41463.1"/>
    </source>
</evidence>
<keyword evidence="3" id="KW-0812">Transmembrane</keyword>
<comment type="subcellular location">
    <subcellularLocation>
        <location evidence="1">Cell surface</location>
    </subcellularLocation>
</comment>
<evidence type="ECO:0008006" key="6">
    <source>
        <dbReference type="Google" id="ProtNLM"/>
    </source>
</evidence>
<proteinExistence type="predicted"/>
<dbReference type="GO" id="GO:0030420">
    <property type="term" value="P:establishment of competence for transformation"/>
    <property type="evidence" value="ECO:0007669"/>
    <property type="project" value="UniProtKB-KW"/>
</dbReference>
<organism evidence="4 5">
    <name type="scientific">Paenibacillus odorifer</name>
    <dbReference type="NCBI Taxonomy" id="189426"/>
    <lineage>
        <taxon>Bacteria</taxon>
        <taxon>Bacillati</taxon>
        <taxon>Bacillota</taxon>
        <taxon>Bacilli</taxon>
        <taxon>Bacillales</taxon>
        <taxon>Paenibacillaceae</taxon>
        <taxon>Paenibacillus</taxon>
    </lineage>
</organism>
<accession>A0A1R0Y280</accession>
<dbReference type="Pfam" id="PF07963">
    <property type="entry name" value="N_methyl"/>
    <property type="match status" value="1"/>
</dbReference>
<reference evidence="4 5" key="1">
    <citation type="submission" date="2016-10" db="EMBL/GenBank/DDBJ databases">
        <title>Paenibacillus species isolates.</title>
        <authorList>
            <person name="Beno S.M."/>
        </authorList>
    </citation>
    <scope>NUCLEOTIDE SEQUENCE [LARGE SCALE GENOMIC DNA]</scope>
    <source>
        <strain evidence="4 5">FSL H7-0710</strain>
    </source>
</reference>
<feature type="transmembrane region" description="Helical" evidence="3">
    <location>
        <begin position="21"/>
        <end position="42"/>
    </location>
</feature>
<dbReference type="Proteomes" id="UP000187439">
    <property type="component" value="Unassembled WGS sequence"/>
</dbReference>